<proteinExistence type="predicted"/>
<dbReference type="InterPro" id="IPR029068">
    <property type="entry name" value="Glyas_Bleomycin-R_OHBP_Dase"/>
</dbReference>
<dbReference type="PANTHER" id="PTHR43048">
    <property type="entry name" value="METHYLMALONYL-COA EPIMERASE"/>
    <property type="match status" value="1"/>
</dbReference>
<gene>
    <name evidence="3" type="ORF">GCM10025883_21930</name>
</gene>
<evidence type="ECO:0000313" key="4">
    <source>
        <dbReference type="Proteomes" id="UP001157126"/>
    </source>
</evidence>
<dbReference type="SUPFAM" id="SSF54593">
    <property type="entry name" value="Glyoxalase/Bleomycin resistance protein/Dihydroxybiphenyl dioxygenase"/>
    <property type="match status" value="1"/>
</dbReference>
<sequence length="189" mass="20937">MGAGVTAVIAAALAPGRRGPRARGVHHAGVTVSDFEAAVRWYHEHFGFLLVTEMTLEGESADQLAALYGRTGLTVRFGFMRGRDGSILEVFQFDPPEPASPAVWNRPGYTHVAISVSDVHGWVRRLTERGVEFVTEPQFTAGAHWVFLRDPDGNLVELIDLHHNRLALTHLGGIVGRIHRCTRWAGYYR</sequence>
<evidence type="ECO:0000256" key="1">
    <source>
        <dbReference type="ARBA" id="ARBA00022723"/>
    </source>
</evidence>
<accession>A0ABQ6IQF3</accession>
<keyword evidence="4" id="KW-1185">Reference proteome</keyword>
<dbReference type="RefSeq" id="WP_284303896.1">
    <property type="nucleotide sequence ID" value="NZ_BSUO01000001.1"/>
</dbReference>
<dbReference type="Gene3D" id="3.10.180.10">
    <property type="entry name" value="2,3-Dihydroxybiphenyl 1,2-Dioxygenase, domain 1"/>
    <property type="match status" value="1"/>
</dbReference>
<dbReference type="InterPro" id="IPR004360">
    <property type="entry name" value="Glyas_Fos-R_dOase_dom"/>
</dbReference>
<dbReference type="InterPro" id="IPR037523">
    <property type="entry name" value="VOC_core"/>
</dbReference>
<dbReference type="PANTHER" id="PTHR43048:SF6">
    <property type="entry name" value="BLR8189 PROTEIN"/>
    <property type="match status" value="1"/>
</dbReference>
<organism evidence="3 4">
    <name type="scientific">Mobilicoccus caccae</name>
    <dbReference type="NCBI Taxonomy" id="1859295"/>
    <lineage>
        <taxon>Bacteria</taxon>
        <taxon>Bacillati</taxon>
        <taxon>Actinomycetota</taxon>
        <taxon>Actinomycetes</taxon>
        <taxon>Micrococcales</taxon>
        <taxon>Dermatophilaceae</taxon>
        <taxon>Mobilicoccus</taxon>
    </lineage>
</organism>
<keyword evidence="1" id="KW-0479">Metal-binding</keyword>
<evidence type="ECO:0000259" key="2">
    <source>
        <dbReference type="PROSITE" id="PS51819"/>
    </source>
</evidence>
<dbReference type="InterPro" id="IPR051785">
    <property type="entry name" value="MMCE/EMCE_epimerase"/>
</dbReference>
<protein>
    <recommendedName>
        <fullName evidence="2">VOC domain-containing protein</fullName>
    </recommendedName>
</protein>
<name>A0ABQ6IQF3_9MICO</name>
<comment type="caution">
    <text evidence="3">The sequence shown here is derived from an EMBL/GenBank/DDBJ whole genome shotgun (WGS) entry which is preliminary data.</text>
</comment>
<dbReference type="PROSITE" id="PS51819">
    <property type="entry name" value="VOC"/>
    <property type="match status" value="1"/>
</dbReference>
<dbReference type="EMBL" id="BSUO01000001">
    <property type="protein sequence ID" value="GMA40148.1"/>
    <property type="molecule type" value="Genomic_DNA"/>
</dbReference>
<feature type="domain" description="VOC" evidence="2">
    <location>
        <begin position="24"/>
        <end position="161"/>
    </location>
</feature>
<dbReference type="Pfam" id="PF00903">
    <property type="entry name" value="Glyoxalase"/>
    <property type="match status" value="1"/>
</dbReference>
<evidence type="ECO:0000313" key="3">
    <source>
        <dbReference type="EMBL" id="GMA40148.1"/>
    </source>
</evidence>
<reference evidence="4" key="1">
    <citation type="journal article" date="2019" name="Int. J. Syst. Evol. Microbiol.">
        <title>The Global Catalogue of Microorganisms (GCM) 10K type strain sequencing project: providing services to taxonomists for standard genome sequencing and annotation.</title>
        <authorList>
            <consortium name="The Broad Institute Genomics Platform"/>
            <consortium name="The Broad Institute Genome Sequencing Center for Infectious Disease"/>
            <person name="Wu L."/>
            <person name="Ma J."/>
        </authorList>
    </citation>
    <scope>NUCLEOTIDE SEQUENCE [LARGE SCALE GENOMIC DNA]</scope>
    <source>
        <strain evidence="4">NBRC 113072</strain>
    </source>
</reference>
<dbReference type="Proteomes" id="UP001157126">
    <property type="component" value="Unassembled WGS sequence"/>
</dbReference>